<dbReference type="AlphaFoldDB" id="A0A5B7HRJ9"/>
<protein>
    <submittedName>
        <fullName evidence="1">Uncharacterized protein</fullName>
    </submittedName>
</protein>
<proteinExistence type="predicted"/>
<dbReference type="Proteomes" id="UP000324222">
    <property type="component" value="Unassembled WGS sequence"/>
</dbReference>
<accession>A0A5B7HRJ9</accession>
<evidence type="ECO:0000313" key="1">
    <source>
        <dbReference type="EMBL" id="MPC75611.1"/>
    </source>
</evidence>
<comment type="caution">
    <text evidence="1">The sequence shown here is derived from an EMBL/GenBank/DDBJ whole genome shotgun (WGS) entry which is preliminary data.</text>
</comment>
<reference evidence="1 2" key="1">
    <citation type="submission" date="2019-05" db="EMBL/GenBank/DDBJ databases">
        <title>Another draft genome of Portunus trituberculatus and its Hox gene families provides insights of decapod evolution.</title>
        <authorList>
            <person name="Jeong J.-H."/>
            <person name="Song I."/>
            <person name="Kim S."/>
            <person name="Choi T."/>
            <person name="Kim D."/>
            <person name="Ryu S."/>
            <person name="Kim W."/>
        </authorList>
    </citation>
    <scope>NUCLEOTIDE SEQUENCE [LARGE SCALE GENOMIC DNA]</scope>
    <source>
        <tissue evidence="1">Muscle</tissue>
    </source>
</reference>
<gene>
    <name evidence="1" type="ORF">E2C01_070002</name>
</gene>
<organism evidence="1 2">
    <name type="scientific">Portunus trituberculatus</name>
    <name type="common">Swimming crab</name>
    <name type="synonym">Neptunus trituberculatus</name>
    <dbReference type="NCBI Taxonomy" id="210409"/>
    <lineage>
        <taxon>Eukaryota</taxon>
        <taxon>Metazoa</taxon>
        <taxon>Ecdysozoa</taxon>
        <taxon>Arthropoda</taxon>
        <taxon>Crustacea</taxon>
        <taxon>Multicrustacea</taxon>
        <taxon>Malacostraca</taxon>
        <taxon>Eumalacostraca</taxon>
        <taxon>Eucarida</taxon>
        <taxon>Decapoda</taxon>
        <taxon>Pleocyemata</taxon>
        <taxon>Brachyura</taxon>
        <taxon>Eubrachyura</taxon>
        <taxon>Portunoidea</taxon>
        <taxon>Portunidae</taxon>
        <taxon>Portuninae</taxon>
        <taxon>Portunus</taxon>
    </lineage>
</organism>
<dbReference type="EMBL" id="VSRR010041491">
    <property type="protein sequence ID" value="MPC75611.1"/>
    <property type="molecule type" value="Genomic_DNA"/>
</dbReference>
<sequence length="35" mass="4063">MSAHNSFSTMTCFSILLTIWRFYTASETYVGIKRV</sequence>
<name>A0A5B7HRJ9_PORTR</name>
<evidence type="ECO:0000313" key="2">
    <source>
        <dbReference type="Proteomes" id="UP000324222"/>
    </source>
</evidence>
<keyword evidence="2" id="KW-1185">Reference proteome</keyword>